<dbReference type="SUPFAM" id="SSF88946">
    <property type="entry name" value="Sigma2 domain of RNA polymerase sigma factors"/>
    <property type="match status" value="1"/>
</dbReference>
<organism evidence="5 6">
    <name type="scientific">Kouleothrix aurantiaca</name>
    <dbReference type="NCBI Taxonomy" id="186479"/>
    <lineage>
        <taxon>Bacteria</taxon>
        <taxon>Bacillati</taxon>
        <taxon>Chloroflexota</taxon>
        <taxon>Chloroflexia</taxon>
        <taxon>Chloroflexales</taxon>
        <taxon>Roseiflexineae</taxon>
        <taxon>Roseiflexaceae</taxon>
        <taxon>Kouleothrix</taxon>
    </lineage>
</organism>
<keyword evidence="6" id="KW-1185">Reference proteome</keyword>
<name>A0A0P9F6L4_9CHLR</name>
<reference evidence="5 6" key="1">
    <citation type="submission" date="2015-09" db="EMBL/GenBank/DDBJ databases">
        <title>Draft genome sequence of Kouleothrix aurantiaca JCM 19913.</title>
        <authorList>
            <person name="Hemp J."/>
        </authorList>
    </citation>
    <scope>NUCLEOTIDE SEQUENCE [LARGE SCALE GENOMIC DNA]</scope>
    <source>
        <strain evidence="5 6">COM-B</strain>
    </source>
</reference>
<dbReference type="AlphaFoldDB" id="A0A0P9F6L4"/>
<dbReference type="NCBIfam" id="TIGR02937">
    <property type="entry name" value="sigma70-ECF"/>
    <property type="match status" value="1"/>
</dbReference>
<dbReference type="InterPro" id="IPR039425">
    <property type="entry name" value="RNA_pol_sigma-70-like"/>
</dbReference>
<dbReference type="Proteomes" id="UP000050509">
    <property type="component" value="Unassembled WGS sequence"/>
</dbReference>
<evidence type="ECO:0000256" key="2">
    <source>
        <dbReference type="ARBA" id="ARBA00023082"/>
    </source>
</evidence>
<dbReference type="PANTHER" id="PTHR43133:SF57">
    <property type="entry name" value="RNA POLYMERASE SIGMA-70 FACTOR"/>
    <property type="match status" value="1"/>
</dbReference>
<keyword evidence="3" id="KW-0804">Transcription</keyword>
<protein>
    <submittedName>
        <fullName evidence="5">RNA polymerase subunit sigma-70</fullName>
    </submittedName>
</protein>
<keyword evidence="2" id="KW-0731">Sigma factor</keyword>
<dbReference type="PANTHER" id="PTHR43133">
    <property type="entry name" value="RNA POLYMERASE ECF-TYPE SIGMA FACTO"/>
    <property type="match status" value="1"/>
</dbReference>
<accession>A0A0P9F6L4</accession>
<dbReference type="InterPro" id="IPR007627">
    <property type="entry name" value="RNA_pol_sigma70_r2"/>
</dbReference>
<dbReference type="Pfam" id="PF04542">
    <property type="entry name" value="Sigma70_r2"/>
    <property type="match status" value="1"/>
</dbReference>
<dbReference type="Gene3D" id="1.10.1740.10">
    <property type="match status" value="1"/>
</dbReference>
<evidence type="ECO:0000256" key="3">
    <source>
        <dbReference type="ARBA" id="ARBA00023163"/>
    </source>
</evidence>
<dbReference type="EMBL" id="LJCR01003153">
    <property type="protein sequence ID" value="KPV47871.1"/>
    <property type="molecule type" value="Genomic_DNA"/>
</dbReference>
<dbReference type="GO" id="GO:0016987">
    <property type="term" value="F:sigma factor activity"/>
    <property type="evidence" value="ECO:0007669"/>
    <property type="project" value="UniProtKB-KW"/>
</dbReference>
<keyword evidence="1" id="KW-0805">Transcription regulation</keyword>
<dbReference type="InterPro" id="IPR013325">
    <property type="entry name" value="RNA_pol_sigma_r2"/>
</dbReference>
<feature type="non-terminal residue" evidence="5">
    <location>
        <position position="138"/>
    </location>
</feature>
<evidence type="ECO:0000259" key="4">
    <source>
        <dbReference type="Pfam" id="PF04542"/>
    </source>
</evidence>
<sequence length="138" mass="15593">MLDEAALLKRARQFDTDALAQIHDAYYGPLFRYISFRVSDRDVAEDLTSEVFTRFLSSLRQRNPPESTLRGWLYGVAANVVADHMRKRYRAPQVALDETMPSRAAGPAELAEAALTRSDLRDAIGDLTDEQQHVIALR</sequence>
<feature type="domain" description="RNA polymerase sigma-70 region 2" evidence="4">
    <location>
        <begin position="24"/>
        <end position="90"/>
    </location>
</feature>
<gene>
    <name evidence="5" type="ORF">SE17_41120</name>
</gene>
<evidence type="ECO:0000313" key="6">
    <source>
        <dbReference type="Proteomes" id="UP000050509"/>
    </source>
</evidence>
<comment type="caution">
    <text evidence="5">The sequence shown here is derived from an EMBL/GenBank/DDBJ whole genome shotgun (WGS) entry which is preliminary data.</text>
</comment>
<proteinExistence type="predicted"/>
<evidence type="ECO:0000256" key="1">
    <source>
        <dbReference type="ARBA" id="ARBA00023015"/>
    </source>
</evidence>
<dbReference type="InterPro" id="IPR014284">
    <property type="entry name" value="RNA_pol_sigma-70_dom"/>
</dbReference>
<evidence type="ECO:0000313" key="5">
    <source>
        <dbReference type="EMBL" id="KPV47871.1"/>
    </source>
</evidence>
<dbReference type="GO" id="GO:0006352">
    <property type="term" value="P:DNA-templated transcription initiation"/>
    <property type="evidence" value="ECO:0007669"/>
    <property type="project" value="InterPro"/>
</dbReference>